<dbReference type="RefSeq" id="XP_008104700.1">
    <property type="nucleotide sequence ID" value="XM_008106493.2"/>
</dbReference>
<feature type="chain" id="PRO_5004372417" description="Claudin" evidence="9">
    <location>
        <begin position="24"/>
        <end position="222"/>
    </location>
</feature>
<keyword evidence="7 8" id="KW-0472">Membrane</keyword>
<keyword evidence="6 8" id="KW-1133">Transmembrane helix</keyword>
<dbReference type="HOGENOM" id="CLU_076370_0_2_1"/>
<evidence type="ECO:0000313" key="10">
    <source>
        <dbReference type="Ensembl" id="ENSACAP00000022769.1"/>
    </source>
</evidence>
<reference evidence="10" key="3">
    <citation type="submission" date="2025-09" db="UniProtKB">
        <authorList>
            <consortium name="Ensembl"/>
        </authorList>
    </citation>
    <scope>IDENTIFICATION</scope>
</reference>
<dbReference type="PROSITE" id="PS01346">
    <property type="entry name" value="CLAUDIN"/>
    <property type="match status" value="1"/>
</dbReference>
<dbReference type="GO" id="GO:0070830">
    <property type="term" value="P:bicellular tight junction assembly"/>
    <property type="evidence" value="ECO:0000318"/>
    <property type="project" value="GO_Central"/>
</dbReference>
<evidence type="ECO:0000256" key="1">
    <source>
        <dbReference type="ARBA" id="ARBA00008295"/>
    </source>
</evidence>
<dbReference type="InterPro" id="IPR004031">
    <property type="entry name" value="PMP22/EMP/MP20/Claudin"/>
</dbReference>
<evidence type="ECO:0000256" key="3">
    <source>
        <dbReference type="ARBA" id="ARBA00022475"/>
    </source>
</evidence>
<dbReference type="GO" id="GO:0005886">
    <property type="term" value="C:plasma membrane"/>
    <property type="evidence" value="ECO:0000318"/>
    <property type="project" value="GO_Central"/>
</dbReference>
<dbReference type="Ensembl" id="ENSACAT00000030187.2">
    <property type="protein sequence ID" value="ENSACAP00000022769.1"/>
    <property type="gene ID" value="ENSACAG00000028796.2"/>
</dbReference>
<dbReference type="GeneID" id="100563006"/>
<evidence type="ECO:0000313" key="11">
    <source>
        <dbReference type="Proteomes" id="UP000001646"/>
    </source>
</evidence>
<dbReference type="FunFam" id="1.20.140.150:FF:000001">
    <property type="entry name" value="Claudin"/>
    <property type="match status" value="1"/>
</dbReference>
<keyword evidence="2 8" id="KW-0796">Tight junction</keyword>
<keyword evidence="3 8" id="KW-1003">Cell membrane</keyword>
<keyword evidence="4 8" id="KW-0812">Transmembrane</keyword>
<dbReference type="InterPro" id="IPR006187">
    <property type="entry name" value="Claudin"/>
</dbReference>
<dbReference type="InParanoid" id="R4GBS8"/>
<feature type="transmembrane region" description="Helical" evidence="8">
    <location>
        <begin position="119"/>
        <end position="141"/>
    </location>
</feature>
<gene>
    <name evidence="10" type="primary">LOC100563006</name>
</gene>
<evidence type="ECO:0000256" key="7">
    <source>
        <dbReference type="ARBA" id="ARBA00023136"/>
    </source>
</evidence>
<feature type="transmembrane region" description="Helical" evidence="8">
    <location>
        <begin position="75"/>
        <end position="99"/>
    </location>
</feature>
<evidence type="ECO:0000256" key="8">
    <source>
        <dbReference type="RuleBase" id="RU060637"/>
    </source>
</evidence>
<reference evidence="10" key="2">
    <citation type="submission" date="2025-08" db="UniProtKB">
        <authorList>
            <consortium name="Ensembl"/>
        </authorList>
    </citation>
    <scope>IDENTIFICATION</scope>
</reference>
<keyword evidence="9" id="KW-0732">Signal</keyword>
<dbReference type="GO" id="GO:0005923">
    <property type="term" value="C:bicellular tight junction"/>
    <property type="evidence" value="ECO:0000318"/>
    <property type="project" value="GO_Central"/>
</dbReference>
<name>R4GBS8_ANOCA</name>
<keyword evidence="11" id="KW-1185">Reference proteome</keyword>
<dbReference type="OrthoDB" id="9933182at2759"/>
<protein>
    <recommendedName>
        <fullName evidence="8">Claudin</fullName>
    </recommendedName>
</protein>
<evidence type="ECO:0000256" key="5">
    <source>
        <dbReference type="ARBA" id="ARBA00022949"/>
    </source>
</evidence>
<accession>R4GBS8</accession>
<dbReference type="PANTHER" id="PTHR12002">
    <property type="entry name" value="CLAUDIN"/>
    <property type="match status" value="1"/>
</dbReference>
<evidence type="ECO:0000256" key="6">
    <source>
        <dbReference type="ARBA" id="ARBA00022989"/>
    </source>
</evidence>
<dbReference type="Pfam" id="PF00822">
    <property type="entry name" value="PMP22_Claudin"/>
    <property type="match status" value="1"/>
</dbReference>
<feature type="transmembrane region" description="Helical" evidence="8">
    <location>
        <begin position="161"/>
        <end position="182"/>
    </location>
</feature>
<dbReference type="Proteomes" id="UP000001646">
    <property type="component" value="Chromosome 3"/>
</dbReference>
<dbReference type="GeneTree" id="ENSGT00940000157650"/>
<sequence>MASTAFQIIAFVLTFLGLMLLHAATVSNYWKYSTSAKNIITSSWISEGLWRSCVATSFGSVQCKTFSSLLSLETYLQVCRALMIISLISGMCGILLSLLGMKCTQLGSTSENTKIKISITGGVIFILGGLSSMIAVSWYAAQVTTQFFDSLYGGIKYELGTALFVGWAGSLLSILGGIFLTCSGCKEKHRSQKYDYAVAQRTNKSRIYIKKSEKVVPVQDYV</sequence>
<comment type="caution">
    <text evidence="8">Lacks conserved residue(s) required for the propagation of feature annotation.</text>
</comment>
<dbReference type="PRINTS" id="PR01077">
    <property type="entry name" value="CLAUDIN"/>
</dbReference>
<dbReference type="KEGG" id="acs:100563006"/>
<dbReference type="eggNOG" id="ENOG502RYAR">
    <property type="taxonomic scope" value="Eukaryota"/>
</dbReference>
<comment type="function">
    <text evidence="8">Claudins function as major constituents of the tight junction complexes that regulate the permeability of epithelia.</text>
</comment>
<organism evidence="10 11">
    <name type="scientific">Anolis carolinensis</name>
    <name type="common">Green anole</name>
    <name type="synonym">American chameleon</name>
    <dbReference type="NCBI Taxonomy" id="28377"/>
    <lineage>
        <taxon>Eukaryota</taxon>
        <taxon>Metazoa</taxon>
        <taxon>Chordata</taxon>
        <taxon>Craniata</taxon>
        <taxon>Vertebrata</taxon>
        <taxon>Euteleostomi</taxon>
        <taxon>Lepidosauria</taxon>
        <taxon>Squamata</taxon>
        <taxon>Bifurcata</taxon>
        <taxon>Unidentata</taxon>
        <taxon>Episquamata</taxon>
        <taxon>Toxicofera</taxon>
        <taxon>Iguania</taxon>
        <taxon>Dactyloidae</taxon>
        <taxon>Anolis</taxon>
    </lineage>
</organism>
<feature type="signal peptide" evidence="9">
    <location>
        <begin position="1"/>
        <end position="23"/>
    </location>
</feature>
<dbReference type="GO" id="GO:0007155">
    <property type="term" value="P:cell adhesion"/>
    <property type="evidence" value="ECO:0000318"/>
    <property type="project" value="GO_Central"/>
</dbReference>
<dbReference type="InterPro" id="IPR017974">
    <property type="entry name" value="Claudin_CS"/>
</dbReference>
<dbReference type="STRING" id="28377.ENSACAP00000022769"/>
<proteinExistence type="inferred from homology"/>
<evidence type="ECO:0000256" key="4">
    <source>
        <dbReference type="ARBA" id="ARBA00022692"/>
    </source>
</evidence>
<evidence type="ECO:0000256" key="9">
    <source>
        <dbReference type="SAM" id="SignalP"/>
    </source>
</evidence>
<evidence type="ECO:0000256" key="2">
    <source>
        <dbReference type="ARBA" id="ARBA00022427"/>
    </source>
</evidence>
<comment type="similarity">
    <text evidence="1 8">Belongs to the claudin family.</text>
</comment>
<dbReference type="AlphaFoldDB" id="R4GBS8"/>
<dbReference type="Bgee" id="ENSACAG00000028796">
    <property type="expression patterns" value="Expressed in liver"/>
</dbReference>
<dbReference type="Gene3D" id="1.20.140.150">
    <property type="match status" value="1"/>
</dbReference>
<dbReference type="GO" id="GO:0005198">
    <property type="term" value="F:structural molecule activity"/>
    <property type="evidence" value="ECO:0007669"/>
    <property type="project" value="InterPro"/>
</dbReference>
<reference evidence="10 11" key="1">
    <citation type="submission" date="2009-12" db="EMBL/GenBank/DDBJ databases">
        <title>The Genome Sequence of Anolis carolinensis (Green Anole Lizard).</title>
        <authorList>
            <consortium name="The Genome Sequencing Platform"/>
            <person name="Di Palma F."/>
            <person name="Alfoldi J."/>
            <person name="Heiman D."/>
            <person name="Young S."/>
            <person name="Grabherr M."/>
            <person name="Johnson J."/>
            <person name="Lander E.S."/>
            <person name="Lindblad-Toh K."/>
        </authorList>
    </citation>
    <scope>NUCLEOTIDE SEQUENCE [LARGE SCALE GENOMIC DNA]</scope>
    <source>
        <strain evidence="10 11">JBL SC #1</strain>
    </source>
</reference>
<keyword evidence="5 8" id="KW-0965">Cell junction</keyword>
<comment type="subcellular location">
    <subcellularLocation>
        <location evidence="8">Cell junction</location>
        <location evidence="8">Tight junction</location>
    </subcellularLocation>
    <subcellularLocation>
        <location evidence="8">Cell membrane</location>
        <topology evidence="8">Multi-pass membrane protein</topology>
    </subcellularLocation>
</comment>